<dbReference type="AlphaFoldDB" id="A0A6L2LBJ9"/>
<keyword evidence="1" id="KW-0175">Coiled coil</keyword>
<protein>
    <submittedName>
        <fullName evidence="3">Retrovirus-related Pol polyprotein from transposon TNT 1-94</fullName>
    </submittedName>
</protein>
<dbReference type="InterPro" id="IPR057670">
    <property type="entry name" value="SH3_retrovirus"/>
</dbReference>
<accession>A0A6L2LBJ9</accession>
<proteinExistence type="predicted"/>
<evidence type="ECO:0000313" key="3">
    <source>
        <dbReference type="EMBL" id="GEU58052.1"/>
    </source>
</evidence>
<dbReference type="EMBL" id="BKCJ010003936">
    <property type="protein sequence ID" value="GEU58052.1"/>
    <property type="molecule type" value="Genomic_DNA"/>
</dbReference>
<feature type="domain" description="Retroviral polymerase SH3-like" evidence="2">
    <location>
        <begin position="31"/>
        <end position="86"/>
    </location>
</feature>
<evidence type="ECO:0000256" key="1">
    <source>
        <dbReference type="SAM" id="Coils"/>
    </source>
</evidence>
<reference evidence="3" key="1">
    <citation type="journal article" date="2019" name="Sci. Rep.">
        <title>Draft genome of Tanacetum cinerariifolium, the natural source of mosquito coil.</title>
        <authorList>
            <person name="Yamashiro T."/>
            <person name="Shiraishi A."/>
            <person name="Satake H."/>
            <person name="Nakayama K."/>
        </authorList>
    </citation>
    <scope>NUCLEOTIDE SEQUENCE</scope>
</reference>
<name>A0A6L2LBJ9_TANCI</name>
<organism evidence="3">
    <name type="scientific">Tanacetum cinerariifolium</name>
    <name type="common">Dalmatian daisy</name>
    <name type="synonym">Chrysanthemum cinerariifolium</name>
    <dbReference type="NCBI Taxonomy" id="118510"/>
    <lineage>
        <taxon>Eukaryota</taxon>
        <taxon>Viridiplantae</taxon>
        <taxon>Streptophyta</taxon>
        <taxon>Embryophyta</taxon>
        <taxon>Tracheophyta</taxon>
        <taxon>Spermatophyta</taxon>
        <taxon>Magnoliopsida</taxon>
        <taxon>eudicotyledons</taxon>
        <taxon>Gunneridae</taxon>
        <taxon>Pentapetalae</taxon>
        <taxon>asterids</taxon>
        <taxon>campanulids</taxon>
        <taxon>Asterales</taxon>
        <taxon>Asteraceae</taxon>
        <taxon>Asteroideae</taxon>
        <taxon>Anthemideae</taxon>
        <taxon>Anthemidinae</taxon>
        <taxon>Tanacetum</taxon>
    </lineage>
</organism>
<feature type="coiled-coil region" evidence="1">
    <location>
        <begin position="310"/>
        <end position="337"/>
    </location>
</feature>
<comment type="caution">
    <text evidence="3">The sequence shown here is derived from an EMBL/GenBank/DDBJ whole genome shotgun (WGS) entry which is preliminary data.</text>
</comment>
<sequence length="400" mass="45728">MFYLTDYEEIDRGYVTFGGNPKGGKITGKRCLVTILNTKDHLGKFDGKVDEGFFVGYSMNSRAFRVFNRRTRIVEENLHIRFSENTPNVVGSGPDWLFDIDALTRKINYEPIIAGTQSNGFAGIKYNACHARKETEHVKDYILLPLWTADPSFSQDPKSSQYNRFKPSSDDGKKIEEEVHVCQPGFEDPDFPVRVYKVVKALYRLHQAPRAWKPKRKNTYVPQPSGSIKHVTNKALYKELDDKLVRAATTASSLEAEQDSAIDADEDITLVNDQDDSKMFDVNDLHGEEVFVEKEVADKEVNAAGEVNVASIATTEKQRLARERAQKEQEANIALIETRDDVQPKIDADYQMSKGLQEEEQQELTDKEKATLFMWFLEKRRKFFAAKRVEEKRNKPPTQA</sequence>
<evidence type="ECO:0000259" key="2">
    <source>
        <dbReference type="Pfam" id="PF25597"/>
    </source>
</evidence>
<gene>
    <name evidence="3" type="ORF">Tci_030030</name>
</gene>
<dbReference type="Pfam" id="PF25597">
    <property type="entry name" value="SH3_retrovirus"/>
    <property type="match status" value="1"/>
</dbReference>